<comment type="caution">
    <text evidence="1">The sequence shown here is derived from an EMBL/GenBank/DDBJ whole genome shotgun (WGS) entry which is preliminary data.</text>
</comment>
<organism evidence="1 2">
    <name type="scientific">Clostridium boliviensis</name>
    <dbReference type="NCBI Taxonomy" id="318465"/>
    <lineage>
        <taxon>Bacteria</taxon>
        <taxon>Bacillati</taxon>
        <taxon>Bacillota</taxon>
        <taxon>Clostridia</taxon>
        <taxon>Eubacteriales</taxon>
        <taxon>Clostridiaceae</taxon>
        <taxon>Clostridium</taxon>
    </lineage>
</organism>
<reference evidence="1 2" key="1">
    <citation type="submission" date="2023-10" db="EMBL/GenBank/DDBJ databases">
        <title>A novel Glycoside Hydrolase 43-Like Enzyme from Clostrdium boliviensis is an Endo-xylanase, and a Candidate for Xylooligosaccharides Production from Different Xylan Substrates.</title>
        <authorList>
            <person name="Alvarez M.T."/>
            <person name="Rocabado-Villegas L.R."/>
            <person name="Salas-Veizaga D.M."/>
            <person name="Linares-Pasten J.A."/>
            <person name="Gudmundsdottir E.E."/>
            <person name="Hreggvidsson G.O."/>
            <person name="Adlercreutz P."/>
            <person name="Nordberg Karlsson E."/>
        </authorList>
    </citation>
    <scope>NUCLEOTIDE SEQUENCE [LARGE SCALE GENOMIC DNA]</scope>
    <source>
        <strain evidence="1 2">E-1</strain>
    </source>
</reference>
<evidence type="ECO:0000313" key="1">
    <source>
        <dbReference type="EMBL" id="MDW2799817.1"/>
    </source>
</evidence>
<proteinExistence type="predicted"/>
<keyword evidence="2" id="KW-1185">Reference proteome</keyword>
<evidence type="ECO:0000313" key="2">
    <source>
        <dbReference type="Proteomes" id="UP001276854"/>
    </source>
</evidence>
<dbReference type="EMBL" id="JAWONS010000285">
    <property type="protein sequence ID" value="MDW2799817.1"/>
    <property type="molecule type" value="Genomic_DNA"/>
</dbReference>
<keyword evidence="1" id="KW-0946">Virion</keyword>
<dbReference type="InterPro" id="IPR012347">
    <property type="entry name" value="Ferritin-like"/>
</dbReference>
<keyword evidence="1" id="KW-0167">Capsid protein</keyword>
<dbReference type="Proteomes" id="UP001276854">
    <property type="component" value="Unassembled WGS sequence"/>
</dbReference>
<dbReference type="InterPro" id="IPR012851">
    <property type="entry name" value="Spore_coat_CotF-like"/>
</dbReference>
<name>A0ABU4GQA4_9CLOT</name>
<protein>
    <submittedName>
        <fullName evidence="1">Spore coat protein</fullName>
    </submittedName>
</protein>
<dbReference type="RefSeq" id="WP_318066005.1">
    <property type="nucleotide sequence ID" value="NZ_JAWONS010000285.1"/>
</dbReference>
<dbReference type="Pfam" id="PF07875">
    <property type="entry name" value="Coat_F"/>
    <property type="match status" value="1"/>
</dbReference>
<dbReference type="Gene3D" id="1.20.1260.10">
    <property type="match status" value="1"/>
</dbReference>
<accession>A0ABU4GQA4</accession>
<gene>
    <name evidence="1" type="ORF">RZO55_19765</name>
</gene>
<sequence>MDDKCIMENLLNTTKGACDLYLHGTLESPTMNVHQAFDNALNDTLCMQDDIYKKMSSKGWYTTDQAEQQKISKVKNQFTGM</sequence>